<dbReference type="Gene3D" id="3.40.190.290">
    <property type="match status" value="1"/>
</dbReference>
<keyword evidence="4" id="KW-0804">Transcription</keyword>
<evidence type="ECO:0000256" key="3">
    <source>
        <dbReference type="ARBA" id="ARBA00023125"/>
    </source>
</evidence>
<dbReference type="GO" id="GO:0000976">
    <property type="term" value="F:transcription cis-regulatory region binding"/>
    <property type="evidence" value="ECO:0007669"/>
    <property type="project" value="TreeGrafter"/>
</dbReference>
<accession>A0A8J6MGI3</accession>
<dbReference type="GO" id="GO:0003700">
    <property type="term" value="F:DNA-binding transcription factor activity"/>
    <property type="evidence" value="ECO:0007669"/>
    <property type="project" value="InterPro"/>
</dbReference>
<dbReference type="FunFam" id="1.10.10.10:FF:000001">
    <property type="entry name" value="LysR family transcriptional regulator"/>
    <property type="match status" value="1"/>
</dbReference>
<keyword evidence="3" id="KW-0238">DNA-binding</keyword>
<comment type="caution">
    <text evidence="6">The sequence shown here is derived from an EMBL/GenBank/DDBJ whole genome shotgun (WGS) entry which is preliminary data.</text>
</comment>
<dbReference type="InterPro" id="IPR000847">
    <property type="entry name" value="LysR_HTH_N"/>
</dbReference>
<feature type="domain" description="HTH lysR-type" evidence="5">
    <location>
        <begin position="15"/>
        <end position="72"/>
    </location>
</feature>
<dbReference type="AlphaFoldDB" id="A0A8J6MGI3"/>
<name>A0A8J6MGI3_9FIRM</name>
<dbReference type="Gene3D" id="1.10.10.10">
    <property type="entry name" value="Winged helix-like DNA-binding domain superfamily/Winged helix DNA-binding domain"/>
    <property type="match status" value="1"/>
</dbReference>
<gene>
    <name evidence="6" type="ORF">H8S62_07530</name>
</gene>
<keyword evidence="7" id="KW-1185">Reference proteome</keyword>
<evidence type="ECO:0000256" key="1">
    <source>
        <dbReference type="ARBA" id="ARBA00009437"/>
    </source>
</evidence>
<evidence type="ECO:0000256" key="4">
    <source>
        <dbReference type="ARBA" id="ARBA00023163"/>
    </source>
</evidence>
<keyword evidence="2" id="KW-0805">Transcription regulation</keyword>
<evidence type="ECO:0000259" key="5">
    <source>
        <dbReference type="PROSITE" id="PS50931"/>
    </source>
</evidence>
<evidence type="ECO:0000313" key="7">
    <source>
        <dbReference type="Proteomes" id="UP000607645"/>
    </source>
</evidence>
<sequence length="306" mass="34302">MEKPILYKKGVVYLVTMRHLKTFLAVAETRNMSEAAARLYVSQPTVSQTISELEKLYKVKLFERYPKELFLTPAGELLRAHAACVADSFDQLSELMQGAALRPALRVGGTLTVGSTVLCPILDELRAALPDIDLSVQVDNTRIMEQKLLQNELDAAIVEGSIRREEIVARPIIRDRLILVCAASHPFAGRTEVEAEELAGESFLLREQGSGTRALFEDFMTGRRLPLNLKWACNSTTAIKQAAIRGYGLAVLSERLVREELERFELCRVNVHDCAWDRAFHLCYHRNKVPTSALRRFIEIAAAYGG</sequence>
<dbReference type="PANTHER" id="PTHR30126:SF39">
    <property type="entry name" value="HTH-TYPE TRANSCRIPTIONAL REGULATOR CYSL"/>
    <property type="match status" value="1"/>
</dbReference>
<dbReference type="SUPFAM" id="SSF46785">
    <property type="entry name" value="Winged helix' DNA-binding domain"/>
    <property type="match status" value="1"/>
</dbReference>
<dbReference type="PANTHER" id="PTHR30126">
    <property type="entry name" value="HTH-TYPE TRANSCRIPTIONAL REGULATOR"/>
    <property type="match status" value="1"/>
</dbReference>
<dbReference type="RefSeq" id="WP_155152327.1">
    <property type="nucleotide sequence ID" value="NZ_JACOPQ010000005.1"/>
</dbReference>
<comment type="similarity">
    <text evidence="1">Belongs to the LysR transcriptional regulatory family.</text>
</comment>
<dbReference type="InterPro" id="IPR005119">
    <property type="entry name" value="LysR_subst-bd"/>
</dbReference>
<dbReference type="InterPro" id="IPR036390">
    <property type="entry name" value="WH_DNA-bd_sf"/>
</dbReference>
<organism evidence="6 7">
    <name type="scientific">Lawsonibacter faecis</name>
    <dbReference type="NCBI Taxonomy" id="2763052"/>
    <lineage>
        <taxon>Bacteria</taxon>
        <taxon>Bacillati</taxon>
        <taxon>Bacillota</taxon>
        <taxon>Clostridia</taxon>
        <taxon>Eubacteriales</taxon>
        <taxon>Oscillospiraceae</taxon>
        <taxon>Lawsonibacter</taxon>
    </lineage>
</organism>
<dbReference type="PROSITE" id="PS50931">
    <property type="entry name" value="HTH_LYSR"/>
    <property type="match status" value="1"/>
</dbReference>
<dbReference type="Pfam" id="PF00126">
    <property type="entry name" value="HTH_1"/>
    <property type="match status" value="1"/>
</dbReference>
<dbReference type="PRINTS" id="PR00039">
    <property type="entry name" value="HTHLYSR"/>
</dbReference>
<dbReference type="Proteomes" id="UP000607645">
    <property type="component" value="Unassembled WGS sequence"/>
</dbReference>
<dbReference type="Pfam" id="PF03466">
    <property type="entry name" value="LysR_substrate"/>
    <property type="match status" value="1"/>
</dbReference>
<evidence type="ECO:0000256" key="2">
    <source>
        <dbReference type="ARBA" id="ARBA00023015"/>
    </source>
</evidence>
<dbReference type="InterPro" id="IPR036388">
    <property type="entry name" value="WH-like_DNA-bd_sf"/>
</dbReference>
<proteinExistence type="inferred from homology"/>
<evidence type="ECO:0000313" key="6">
    <source>
        <dbReference type="EMBL" id="MBC5736863.1"/>
    </source>
</evidence>
<reference evidence="6" key="1">
    <citation type="submission" date="2020-08" db="EMBL/GenBank/DDBJ databases">
        <title>Genome public.</title>
        <authorList>
            <person name="Liu C."/>
            <person name="Sun Q."/>
        </authorList>
    </citation>
    <scope>NUCLEOTIDE SEQUENCE</scope>
    <source>
        <strain evidence="6">NSJ-52</strain>
    </source>
</reference>
<dbReference type="EMBL" id="JACOPQ010000005">
    <property type="protein sequence ID" value="MBC5736863.1"/>
    <property type="molecule type" value="Genomic_DNA"/>
</dbReference>
<dbReference type="SUPFAM" id="SSF53850">
    <property type="entry name" value="Periplasmic binding protein-like II"/>
    <property type="match status" value="1"/>
</dbReference>
<protein>
    <submittedName>
        <fullName evidence="6">LysR family transcriptional regulator</fullName>
    </submittedName>
</protein>